<reference evidence="5 6" key="1">
    <citation type="submission" date="2016-11" db="EMBL/GenBank/DDBJ databases">
        <authorList>
            <person name="Jaros S."/>
            <person name="Januszkiewicz K."/>
            <person name="Wedrychowicz H."/>
        </authorList>
    </citation>
    <scope>NUCLEOTIDE SEQUENCE [LARGE SCALE GENOMIC DNA]</scope>
    <source>
        <strain evidence="5 6">DSM 27406</strain>
    </source>
</reference>
<dbReference type="PANTHER" id="PTHR34216">
    <property type="match status" value="1"/>
</dbReference>
<feature type="domain" description="NodB homology" evidence="4">
    <location>
        <begin position="87"/>
        <end position="247"/>
    </location>
</feature>
<evidence type="ECO:0000256" key="1">
    <source>
        <dbReference type="ARBA" id="ARBA00004613"/>
    </source>
</evidence>
<dbReference type="OrthoDB" id="9778320at2"/>
<proteinExistence type="predicted"/>
<dbReference type="CDD" id="cd10918">
    <property type="entry name" value="CE4_NodB_like_5s_6s"/>
    <property type="match status" value="1"/>
</dbReference>
<organism evidence="5 6">
    <name type="scientific">Chitinophaga jiangningensis</name>
    <dbReference type="NCBI Taxonomy" id="1419482"/>
    <lineage>
        <taxon>Bacteria</taxon>
        <taxon>Pseudomonadati</taxon>
        <taxon>Bacteroidota</taxon>
        <taxon>Chitinophagia</taxon>
        <taxon>Chitinophagales</taxon>
        <taxon>Chitinophagaceae</taxon>
        <taxon>Chitinophaga</taxon>
    </lineage>
</organism>
<feature type="chain" id="PRO_5012341941" evidence="3">
    <location>
        <begin position="20"/>
        <end position="247"/>
    </location>
</feature>
<dbReference type="InterPro" id="IPR011330">
    <property type="entry name" value="Glyco_hydro/deAcase_b/a-brl"/>
</dbReference>
<dbReference type="Pfam" id="PF01522">
    <property type="entry name" value="Polysacc_deac_1"/>
    <property type="match status" value="1"/>
</dbReference>
<dbReference type="EMBL" id="FRBL01000004">
    <property type="protein sequence ID" value="SHL61453.1"/>
    <property type="molecule type" value="Genomic_DNA"/>
</dbReference>
<accession>A0A1M7C2R3</accession>
<dbReference type="GO" id="GO:0005576">
    <property type="term" value="C:extracellular region"/>
    <property type="evidence" value="ECO:0007669"/>
    <property type="project" value="UniProtKB-SubCell"/>
</dbReference>
<evidence type="ECO:0000313" key="5">
    <source>
        <dbReference type="EMBL" id="SHL61453.1"/>
    </source>
</evidence>
<evidence type="ECO:0000313" key="6">
    <source>
        <dbReference type="Proteomes" id="UP000184420"/>
    </source>
</evidence>
<evidence type="ECO:0000256" key="3">
    <source>
        <dbReference type="SAM" id="SignalP"/>
    </source>
</evidence>
<comment type="subcellular location">
    <subcellularLocation>
        <location evidence="1">Secreted</location>
    </subcellularLocation>
</comment>
<gene>
    <name evidence="5" type="ORF">SAMN05444266_104169</name>
</gene>
<dbReference type="GO" id="GO:0005975">
    <property type="term" value="P:carbohydrate metabolic process"/>
    <property type="evidence" value="ECO:0007669"/>
    <property type="project" value="InterPro"/>
</dbReference>
<name>A0A1M7C2R3_9BACT</name>
<dbReference type="PANTHER" id="PTHR34216:SF3">
    <property type="entry name" value="POLY-BETA-1,6-N-ACETYL-D-GLUCOSAMINE N-DEACETYLASE"/>
    <property type="match status" value="1"/>
</dbReference>
<sequence length="247" mass="27335">MKQILLTVLYLLGSLSAVCQQGTEIKEIPVLCYHHIYEGTNEKNDLLHISVAQFEQQLQALAANGYQSITPDILAAYLQGQAVLPTHPVLITFDDSHATHYTLAAPALKHFGFTGVFFVMTVTINKAGYLSAQQISSLATAGHFIGCHTWDHQPLMKGSINWHQQLNKPKSELEQLTGKPVISLAYPYGIWDSTAIAEVKAVGFKAAFQLNKAPDKEYPIYTIRRLMVSGAWSGTYLIGKMETVFSH</sequence>
<dbReference type="Gene3D" id="3.20.20.370">
    <property type="entry name" value="Glycoside hydrolase/deacetylase"/>
    <property type="match status" value="1"/>
</dbReference>
<dbReference type="PROSITE" id="PS51677">
    <property type="entry name" value="NODB"/>
    <property type="match status" value="1"/>
</dbReference>
<keyword evidence="2 3" id="KW-0732">Signal</keyword>
<feature type="signal peptide" evidence="3">
    <location>
        <begin position="1"/>
        <end position="19"/>
    </location>
</feature>
<evidence type="ECO:0000256" key="2">
    <source>
        <dbReference type="ARBA" id="ARBA00022729"/>
    </source>
</evidence>
<evidence type="ECO:0000259" key="4">
    <source>
        <dbReference type="PROSITE" id="PS51677"/>
    </source>
</evidence>
<dbReference type="InterPro" id="IPR002509">
    <property type="entry name" value="NODB_dom"/>
</dbReference>
<protein>
    <submittedName>
        <fullName evidence="5">Peptidoglycan/xylan/chitin deacetylase, PgdA/CDA1 family</fullName>
    </submittedName>
</protein>
<dbReference type="GO" id="GO:0016810">
    <property type="term" value="F:hydrolase activity, acting on carbon-nitrogen (but not peptide) bonds"/>
    <property type="evidence" value="ECO:0007669"/>
    <property type="project" value="InterPro"/>
</dbReference>
<dbReference type="SUPFAM" id="SSF88713">
    <property type="entry name" value="Glycoside hydrolase/deacetylase"/>
    <property type="match status" value="1"/>
</dbReference>
<dbReference type="RefSeq" id="WP_073080761.1">
    <property type="nucleotide sequence ID" value="NZ_FRBL01000004.1"/>
</dbReference>
<dbReference type="STRING" id="1419482.SAMN05444266_104169"/>
<keyword evidence="6" id="KW-1185">Reference proteome</keyword>
<dbReference type="Proteomes" id="UP000184420">
    <property type="component" value="Unassembled WGS sequence"/>
</dbReference>
<dbReference type="InterPro" id="IPR051398">
    <property type="entry name" value="Polysacch_Deacetylase"/>
</dbReference>
<dbReference type="AlphaFoldDB" id="A0A1M7C2R3"/>